<name>A0ABU0A574_STRDY</name>
<dbReference type="InterPro" id="IPR035093">
    <property type="entry name" value="RelE/ParE_toxin_dom_sf"/>
</dbReference>
<keyword evidence="1" id="KW-1277">Toxin-antitoxin system</keyword>
<sequence length="113" mass="13438">MAYNVQITKSAERDLDSIYQFYLDEFSEQSALKVIKSLQDAISFLYVSPLGYTDFDSKINRKIYPQGNLRMIPSKQYLIFYLIREERVDVLRIIHSRTDYLNNLENLFKNLNL</sequence>
<dbReference type="Gene3D" id="3.30.2310.20">
    <property type="entry name" value="RelE-like"/>
    <property type="match status" value="1"/>
</dbReference>
<organism evidence="2 3">
    <name type="scientific">Streptococcus dysgalactiae</name>
    <dbReference type="NCBI Taxonomy" id="1334"/>
    <lineage>
        <taxon>Bacteria</taxon>
        <taxon>Bacillati</taxon>
        <taxon>Bacillota</taxon>
        <taxon>Bacilli</taxon>
        <taxon>Lactobacillales</taxon>
        <taxon>Streptococcaceae</taxon>
        <taxon>Streptococcus</taxon>
    </lineage>
</organism>
<dbReference type="Pfam" id="PF05016">
    <property type="entry name" value="ParE_toxin"/>
    <property type="match status" value="1"/>
</dbReference>
<evidence type="ECO:0000313" key="3">
    <source>
        <dbReference type="Proteomes" id="UP001237071"/>
    </source>
</evidence>
<accession>A0ABU0A574</accession>
<gene>
    <name evidence="2" type="ORF">J2S26_000506</name>
</gene>
<reference evidence="2 3" key="1">
    <citation type="submission" date="2023-07" db="EMBL/GenBank/DDBJ databases">
        <title>Genomic Encyclopedia of Type Strains, Phase IV (KMG-IV): sequencing the most valuable type-strain genomes for metagenomic binning, comparative biology and taxonomic classification.</title>
        <authorList>
            <person name="Goeker M."/>
        </authorList>
    </citation>
    <scope>NUCLEOTIDE SEQUENCE [LARGE SCALE GENOMIC DNA]</scope>
    <source>
        <strain evidence="2 3">DSM 23147</strain>
    </source>
</reference>
<dbReference type="GeneID" id="83691195"/>
<keyword evidence="3" id="KW-1185">Reference proteome</keyword>
<comment type="caution">
    <text evidence="2">The sequence shown here is derived from an EMBL/GenBank/DDBJ whole genome shotgun (WGS) entry which is preliminary data.</text>
</comment>
<dbReference type="Proteomes" id="UP001237071">
    <property type="component" value="Unassembled WGS sequence"/>
</dbReference>
<proteinExistence type="predicted"/>
<evidence type="ECO:0000256" key="1">
    <source>
        <dbReference type="ARBA" id="ARBA00022649"/>
    </source>
</evidence>
<dbReference type="EMBL" id="JAUSTL010000003">
    <property type="protein sequence ID" value="MDQ0262434.1"/>
    <property type="molecule type" value="Genomic_DNA"/>
</dbReference>
<evidence type="ECO:0000313" key="2">
    <source>
        <dbReference type="EMBL" id="MDQ0262434.1"/>
    </source>
</evidence>
<dbReference type="RefSeq" id="WP_003058081.1">
    <property type="nucleotide sequence ID" value="NZ_CP044102.1"/>
</dbReference>
<protein>
    <submittedName>
        <fullName evidence="2">Plasmid stabilization system protein ParE</fullName>
    </submittedName>
</protein>
<dbReference type="InterPro" id="IPR007712">
    <property type="entry name" value="RelE/ParE_toxin"/>
</dbReference>